<proteinExistence type="predicted"/>
<organism evidence="2 3">
    <name type="scientific">Agreia bicolorata</name>
    <dbReference type="NCBI Taxonomy" id="110935"/>
    <lineage>
        <taxon>Bacteria</taxon>
        <taxon>Bacillati</taxon>
        <taxon>Actinomycetota</taxon>
        <taxon>Actinomycetes</taxon>
        <taxon>Micrococcales</taxon>
        <taxon>Microbacteriaceae</taxon>
        <taxon>Agreia</taxon>
    </lineage>
</organism>
<evidence type="ECO:0000313" key="2">
    <source>
        <dbReference type="EMBL" id="SKB02107.1"/>
    </source>
</evidence>
<dbReference type="AlphaFoldDB" id="A0A1T4YJS7"/>
<gene>
    <name evidence="2" type="ORF">SAMN06295879_3437</name>
</gene>
<evidence type="ECO:0000313" key="3">
    <source>
        <dbReference type="Proteomes" id="UP000189735"/>
    </source>
</evidence>
<keyword evidence="1" id="KW-1133">Transmembrane helix</keyword>
<evidence type="ECO:0000256" key="1">
    <source>
        <dbReference type="SAM" id="Phobius"/>
    </source>
</evidence>
<dbReference type="Proteomes" id="UP000189735">
    <property type="component" value="Unassembled WGS sequence"/>
</dbReference>
<sequence length="112" mass="11680">MSGIPAIVVSVITFVIIGLAALGVGANSRRVGYRLPWVSGTGQTWISGHRAAFLVVGPTSTAATILYMVNANSGFAQALPSPLGWFLWLAGVLVGGVVAIVRARYVLRKQTA</sequence>
<keyword evidence="1" id="KW-0472">Membrane</keyword>
<accession>A0A1T4YJS7</accession>
<protein>
    <submittedName>
        <fullName evidence="2">Uncharacterized protein</fullName>
    </submittedName>
</protein>
<dbReference type="RefSeq" id="WP_139368808.1">
    <property type="nucleotide sequence ID" value="NZ_FUYG01000011.1"/>
</dbReference>
<keyword evidence="1" id="KW-0812">Transmembrane</keyword>
<reference evidence="3" key="1">
    <citation type="submission" date="2017-02" db="EMBL/GenBank/DDBJ databases">
        <authorList>
            <person name="Varghese N."/>
            <person name="Submissions S."/>
        </authorList>
    </citation>
    <scope>NUCLEOTIDE SEQUENCE [LARGE SCALE GENOMIC DNA]</scope>
    <source>
        <strain evidence="3">VKM Ac-2052</strain>
    </source>
</reference>
<name>A0A1T4YJS7_9MICO</name>
<feature type="transmembrane region" description="Helical" evidence="1">
    <location>
        <begin position="82"/>
        <end position="101"/>
    </location>
</feature>
<feature type="transmembrane region" description="Helical" evidence="1">
    <location>
        <begin position="6"/>
        <end position="26"/>
    </location>
</feature>
<feature type="transmembrane region" description="Helical" evidence="1">
    <location>
        <begin position="51"/>
        <end position="70"/>
    </location>
</feature>
<dbReference type="EMBL" id="FUYG01000011">
    <property type="protein sequence ID" value="SKB02107.1"/>
    <property type="molecule type" value="Genomic_DNA"/>
</dbReference>